<evidence type="ECO:0000313" key="1">
    <source>
        <dbReference type="EMBL" id="KAH3797049.1"/>
    </source>
</evidence>
<protein>
    <submittedName>
        <fullName evidence="1">Uncharacterized protein</fullName>
    </submittedName>
</protein>
<name>A0A9D4FDN0_DREPO</name>
<reference evidence="1" key="1">
    <citation type="journal article" date="2019" name="bioRxiv">
        <title>The Genome of the Zebra Mussel, Dreissena polymorpha: A Resource for Invasive Species Research.</title>
        <authorList>
            <person name="McCartney M.A."/>
            <person name="Auch B."/>
            <person name="Kono T."/>
            <person name="Mallez S."/>
            <person name="Zhang Y."/>
            <person name="Obille A."/>
            <person name="Becker A."/>
            <person name="Abrahante J.E."/>
            <person name="Garbe J."/>
            <person name="Badalamenti J.P."/>
            <person name="Herman A."/>
            <person name="Mangelson H."/>
            <person name="Liachko I."/>
            <person name="Sullivan S."/>
            <person name="Sone E.D."/>
            <person name="Koren S."/>
            <person name="Silverstein K.A.T."/>
            <person name="Beckman K.B."/>
            <person name="Gohl D.M."/>
        </authorList>
    </citation>
    <scope>NUCLEOTIDE SEQUENCE</scope>
    <source>
        <strain evidence="1">Duluth1</strain>
        <tissue evidence="1">Whole animal</tissue>
    </source>
</reference>
<reference evidence="1" key="2">
    <citation type="submission" date="2020-11" db="EMBL/GenBank/DDBJ databases">
        <authorList>
            <person name="McCartney M.A."/>
            <person name="Auch B."/>
            <person name="Kono T."/>
            <person name="Mallez S."/>
            <person name="Becker A."/>
            <person name="Gohl D.M."/>
            <person name="Silverstein K.A.T."/>
            <person name="Koren S."/>
            <person name="Bechman K.B."/>
            <person name="Herman A."/>
            <person name="Abrahante J.E."/>
            <person name="Garbe J."/>
        </authorList>
    </citation>
    <scope>NUCLEOTIDE SEQUENCE</scope>
    <source>
        <strain evidence="1">Duluth1</strain>
        <tissue evidence="1">Whole animal</tissue>
    </source>
</reference>
<comment type="caution">
    <text evidence="1">The sequence shown here is derived from an EMBL/GenBank/DDBJ whole genome shotgun (WGS) entry which is preliminary data.</text>
</comment>
<dbReference type="AlphaFoldDB" id="A0A9D4FDN0"/>
<organism evidence="1 2">
    <name type="scientific">Dreissena polymorpha</name>
    <name type="common">Zebra mussel</name>
    <name type="synonym">Mytilus polymorpha</name>
    <dbReference type="NCBI Taxonomy" id="45954"/>
    <lineage>
        <taxon>Eukaryota</taxon>
        <taxon>Metazoa</taxon>
        <taxon>Spiralia</taxon>
        <taxon>Lophotrochozoa</taxon>
        <taxon>Mollusca</taxon>
        <taxon>Bivalvia</taxon>
        <taxon>Autobranchia</taxon>
        <taxon>Heteroconchia</taxon>
        <taxon>Euheterodonta</taxon>
        <taxon>Imparidentia</taxon>
        <taxon>Neoheterodontei</taxon>
        <taxon>Myida</taxon>
        <taxon>Dreissenoidea</taxon>
        <taxon>Dreissenidae</taxon>
        <taxon>Dreissena</taxon>
    </lineage>
</organism>
<gene>
    <name evidence="1" type="ORF">DPMN_150624</name>
</gene>
<dbReference type="EMBL" id="JAIWYP010000007">
    <property type="protein sequence ID" value="KAH3797049.1"/>
    <property type="molecule type" value="Genomic_DNA"/>
</dbReference>
<proteinExistence type="predicted"/>
<accession>A0A9D4FDN0</accession>
<dbReference type="Proteomes" id="UP000828390">
    <property type="component" value="Unassembled WGS sequence"/>
</dbReference>
<keyword evidence="2" id="KW-1185">Reference proteome</keyword>
<evidence type="ECO:0000313" key="2">
    <source>
        <dbReference type="Proteomes" id="UP000828390"/>
    </source>
</evidence>
<sequence>MRLQILADTGEQRQIENIRKSNITIRLSGAEPNANYEIELNQTKHEFASGSASGAAKFLDPAYSNYQHALTENFE</sequence>